<dbReference type="GO" id="GO:0005886">
    <property type="term" value="C:plasma membrane"/>
    <property type="evidence" value="ECO:0007669"/>
    <property type="project" value="TreeGrafter"/>
</dbReference>
<evidence type="ECO:0000256" key="5">
    <source>
        <dbReference type="ARBA" id="ARBA00022889"/>
    </source>
</evidence>
<evidence type="ECO:0000256" key="7">
    <source>
        <dbReference type="ARBA" id="ARBA00023136"/>
    </source>
</evidence>
<evidence type="ECO:0000256" key="3">
    <source>
        <dbReference type="ARBA" id="ARBA00022729"/>
    </source>
</evidence>
<keyword evidence="7" id="KW-0472">Membrane</keyword>
<comment type="subcellular location">
    <subcellularLocation>
        <location evidence="1">Membrane</location>
        <topology evidence="1">Single-pass membrane protein</topology>
    </subcellularLocation>
</comment>
<dbReference type="CDD" id="cd20956">
    <property type="entry name" value="IgI_4_Dscam"/>
    <property type="match status" value="1"/>
</dbReference>
<feature type="non-terminal residue" evidence="11">
    <location>
        <position position="471"/>
    </location>
</feature>
<feature type="non-terminal residue" evidence="11">
    <location>
        <position position="1"/>
    </location>
</feature>
<keyword evidence="2" id="KW-0812">Transmembrane</keyword>
<organism evidence="11 12">
    <name type="scientific">Meganyctiphanes norvegica</name>
    <name type="common">Northern krill</name>
    <name type="synonym">Thysanopoda norvegica</name>
    <dbReference type="NCBI Taxonomy" id="48144"/>
    <lineage>
        <taxon>Eukaryota</taxon>
        <taxon>Metazoa</taxon>
        <taxon>Ecdysozoa</taxon>
        <taxon>Arthropoda</taxon>
        <taxon>Crustacea</taxon>
        <taxon>Multicrustacea</taxon>
        <taxon>Malacostraca</taxon>
        <taxon>Eumalacostraca</taxon>
        <taxon>Eucarida</taxon>
        <taxon>Euphausiacea</taxon>
        <taxon>Euphausiidae</taxon>
        <taxon>Meganyctiphanes</taxon>
    </lineage>
</organism>
<feature type="domain" description="Ig-like" evidence="10">
    <location>
        <begin position="97"/>
        <end position="183"/>
    </location>
</feature>
<dbReference type="PANTHER" id="PTHR10075:SF100">
    <property type="entry name" value="FASCICLIN-2"/>
    <property type="match status" value="1"/>
</dbReference>
<dbReference type="InterPro" id="IPR013783">
    <property type="entry name" value="Ig-like_fold"/>
</dbReference>
<gene>
    <name evidence="11" type="ORF">MNOR_LOCUS9171</name>
</gene>
<evidence type="ECO:0000259" key="10">
    <source>
        <dbReference type="PROSITE" id="PS50835"/>
    </source>
</evidence>
<keyword evidence="12" id="KW-1185">Reference proteome</keyword>
<keyword evidence="4" id="KW-0677">Repeat</keyword>
<keyword evidence="3" id="KW-0732">Signal</keyword>
<dbReference type="GO" id="GO:0030424">
    <property type="term" value="C:axon"/>
    <property type="evidence" value="ECO:0007669"/>
    <property type="project" value="TreeGrafter"/>
</dbReference>
<feature type="domain" description="Ig-like" evidence="10">
    <location>
        <begin position="287"/>
        <end position="373"/>
    </location>
</feature>
<accession>A0AAV2Q6G1</accession>
<dbReference type="Gene3D" id="2.60.40.10">
    <property type="entry name" value="Immunoglobulins"/>
    <property type="match status" value="5"/>
</dbReference>
<dbReference type="InterPro" id="IPR003599">
    <property type="entry name" value="Ig_sub"/>
</dbReference>
<feature type="domain" description="Ig-like" evidence="10">
    <location>
        <begin position="189"/>
        <end position="282"/>
    </location>
</feature>
<keyword evidence="5" id="KW-0130">Cell adhesion</keyword>
<dbReference type="FunFam" id="2.60.40.10:FF:000017">
    <property type="entry name" value="Down syndrome cell adhesion molecule b"/>
    <property type="match status" value="1"/>
</dbReference>
<proteinExistence type="predicted"/>
<dbReference type="SMART" id="SM00408">
    <property type="entry name" value="IGc2"/>
    <property type="match status" value="5"/>
</dbReference>
<dbReference type="InterPro" id="IPR036179">
    <property type="entry name" value="Ig-like_dom_sf"/>
</dbReference>
<dbReference type="InterPro" id="IPR003598">
    <property type="entry name" value="Ig_sub2"/>
</dbReference>
<dbReference type="FunFam" id="2.60.40.10:FF:000032">
    <property type="entry name" value="palladin isoform X1"/>
    <property type="match status" value="2"/>
</dbReference>
<keyword evidence="6" id="KW-1133">Transmembrane helix</keyword>
<feature type="domain" description="Ig-like" evidence="10">
    <location>
        <begin position="378"/>
        <end position="463"/>
    </location>
</feature>
<comment type="caution">
    <text evidence="11">The sequence shown here is derived from an EMBL/GenBank/DDBJ whole genome shotgun (WGS) entry which is preliminary data.</text>
</comment>
<dbReference type="InterPro" id="IPR013098">
    <property type="entry name" value="Ig_I-set"/>
</dbReference>
<dbReference type="Pfam" id="PF07679">
    <property type="entry name" value="I-set"/>
    <property type="match status" value="3"/>
</dbReference>
<keyword evidence="9" id="KW-0393">Immunoglobulin domain</keyword>
<sequence length="471" mass="50780">GAQNAVPPRISERAGRMVAKAGSSVTLPCVAQGHPPPHYTWYSSDGPLSIGSGRLWLVGGSLVINSLSAPDAREYICVANNTAGEARYSAHLQITTPLTVQVHPQTIQVDLGGHLELQCHITGQPVDSVTWYKDGHLLRAHGRIRIRPRESLHISAVEADDAGVYQCAASSKNDYAHDHTYVSLGAAAPQLVYRFIEQTLQPGPAVSLKCISQGTPTPQITWKLDGFPLPTSHRYLMGQYVSAHGNVVSHVNISSAQVKDGGIYTCTAQNTAGTTTHTARLNIYGAPHVRPMGQVSAVAGESYIVTCPVAGYPIDEIIWMKDGVQLPVSHRQHVFDNGTLVMDQVTRGMDDGRYSCTAQTNKGQHHSQYLTLTVMVPPRLVPVTFLGSPRAGMRTQAVCLVQEGDQPLTITWFKEGKPLDQELNVMISKGIDGYSSTLVIPSAQGHHSGNYSCVASNQARTITSSTILRVS</sequence>
<evidence type="ECO:0000256" key="2">
    <source>
        <dbReference type="ARBA" id="ARBA00022692"/>
    </source>
</evidence>
<evidence type="ECO:0000313" key="12">
    <source>
        <dbReference type="Proteomes" id="UP001497623"/>
    </source>
</evidence>
<evidence type="ECO:0000256" key="1">
    <source>
        <dbReference type="ARBA" id="ARBA00004167"/>
    </source>
</evidence>
<dbReference type="PROSITE" id="PS50835">
    <property type="entry name" value="IG_LIKE"/>
    <property type="match status" value="5"/>
</dbReference>
<dbReference type="PANTHER" id="PTHR10075">
    <property type="entry name" value="BASIGIN RELATED"/>
    <property type="match status" value="1"/>
</dbReference>
<evidence type="ECO:0000256" key="9">
    <source>
        <dbReference type="ARBA" id="ARBA00023319"/>
    </source>
</evidence>
<dbReference type="Proteomes" id="UP001497623">
    <property type="component" value="Unassembled WGS sequence"/>
</dbReference>
<dbReference type="SUPFAM" id="SSF48726">
    <property type="entry name" value="Immunoglobulin"/>
    <property type="match status" value="5"/>
</dbReference>
<feature type="domain" description="Ig-like" evidence="10">
    <location>
        <begin position="8"/>
        <end position="95"/>
    </location>
</feature>
<dbReference type="AlphaFoldDB" id="A0AAV2Q6G1"/>
<dbReference type="Pfam" id="PF13927">
    <property type="entry name" value="Ig_3"/>
    <property type="match status" value="2"/>
</dbReference>
<evidence type="ECO:0000256" key="4">
    <source>
        <dbReference type="ARBA" id="ARBA00022737"/>
    </source>
</evidence>
<dbReference type="GO" id="GO:0070593">
    <property type="term" value="P:dendrite self-avoidance"/>
    <property type="evidence" value="ECO:0007669"/>
    <property type="project" value="TreeGrafter"/>
</dbReference>
<dbReference type="GO" id="GO:0007156">
    <property type="term" value="P:homophilic cell adhesion via plasma membrane adhesion molecules"/>
    <property type="evidence" value="ECO:0007669"/>
    <property type="project" value="TreeGrafter"/>
</dbReference>
<name>A0AAV2Q6G1_MEGNR</name>
<dbReference type="GO" id="GO:0098632">
    <property type="term" value="F:cell-cell adhesion mediator activity"/>
    <property type="evidence" value="ECO:0007669"/>
    <property type="project" value="TreeGrafter"/>
</dbReference>
<dbReference type="EMBL" id="CAXKWB010004373">
    <property type="protein sequence ID" value="CAL4073591.1"/>
    <property type="molecule type" value="Genomic_DNA"/>
</dbReference>
<evidence type="ECO:0000313" key="11">
    <source>
        <dbReference type="EMBL" id="CAL4073591.1"/>
    </source>
</evidence>
<reference evidence="11 12" key="1">
    <citation type="submission" date="2024-05" db="EMBL/GenBank/DDBJ databases">
        <authorList>
            <person name="Wallberg A."/>
        </authorList>
    </citation>
    <scope>NUCLEOTIDE SEQUENCE [LARGE SCALE GENOMIC DNA]</scope>
</reference>
<keyword evidence="8" id="KW-1015">Disulfide bond</keyword>
<dbReference type="SMART" id="SM00409">
    <property type="entry name" value="IG"/>
    <property type="match status" value="5"/>
</dbReference>
<dbReference type="InterPro" id="IPR007110">
    <property type="entry name" value="Ig-like_dom"/>
</dbReference>
<dbReference type="GO" id="GO:0007411">
    <property type="term" value="P:axon guidance"/>
    <property type="evidence" value="ECO:0007669"/>
    <property type="project" value="TreeGrafter"/>
</dbReference>
<protein>
    <recommendedName>
        <fullName evidence="10">Ig-like domain-containing protein</fullName>
    </recommendedName>
</protein>
<dbReference type="FunFam" id="2.60.40.10:FF:000333">
    <property type="entry name" value="Down syndrome cell adhesion molecule"/>
    <property type="match status" value="1"/>
</dbReference>
<evidence type="ECO:0000256" key="8">
    <source>
        <dbReference type="ARBA" id="ARBA00023157"/>
    </source>
</evidence>
<evidence type="ECO:0000256" key="6">
    <source>
        <dbReference type="ARBA" id="ARBA00022989"/>
    </source>
</evidence>